<name>A0A1C3K0Q9_9BURK</name>
<keyword evidence="8" id="KW-1185">Reference proteome</keyword>
<keyword evidence="4" id="KW-0804">Transcription</keyword>
<proteinExistence type="inferred from homology"/>
<reference evidence="7 8" key="2">
    <citation type="submission" date="2017-08" db="EMBL/GenBank/DDBJ databases">
        <authorList>
            <person name="de Groot N.N."/>
        </authorList>
    </citation>
    <scope>NUCLEOTIDE SEQUENCE [LARGE SCALE GENOMIC DNA]</scope>
    <source>
        <strain evidence="7">Orrdi1</strain>
    </source>
</reference>
<dbReference type="InterPro" id="IPR036388">
    <property type="entry name" value="WH-like_DNA-bd_sf"/>
</dbReference>
<reference evidence="6 8" key="1">
    <citation type="submission" date="2016-06" db="EMBL/GenBank/DDBJ databases">
        <authorList>
            <person name="Kjaerup R.B."/>
            <person name="Dalgaard T.S."/>
            <person name="Juul-Madsen H.R."/>
        </authorList>
    </citation>
    <scope>NUCLEOTIDE SEQUENCE [LARGE SCALE GENOMIC DNA]</scope>
    <source>
        <strain evidence="6">Orrdi1</strain>
    </source>
</reference>
<dbReference type="InterPro" id="IPR058163">
    <property type="entry name" value="LysR-type_TF_proteobact-type"/>
</dbReference>
<dbReference type="KEGG" id="odi:ODI_R2989"/>
<evidence type="ECO:0000256" key="2">
    <source>
        <dbReference type="ARBA" id="ARBA00023015"/>
    </source>
</evidence>
<evidence type="ECO:0000313" key="6">
    <source>
        <dbReference type="EMBL" id="SBT25103.1"/>
    </source>
</evidence>
<evidence type="ECO:0000256" key="3">
    <source>
        <dbReference type="ARBA" id="ARBA00023125"/>
    </source>
</evidence>
<dbReference type="Gene3D" id="1.10.10.10">
    <property type="entry name" value="Winged helix-like DNA-binding domain superfamily/Winged helix DNA-binding domain"/>
    <property type="match status" value="1"/>
</dbReference>
<dbReference type="OrthoDB" id="9178397at2"/>
<keyword evidence="3" id="KW-0238">DNA-binding</keyword>
<dbReference type="AlphaFoldDB" id="A0A1C3K0Q9"/>
<dbReference type="SUPFAM" id="SSF53850">
    <property type="entry name" value="Periplasmic binding protein-like II"/>
    <property type="match status" value="1"/>
</dbReference>
<dbReference type="EMBL" id="FLRC01000014">
    <property type="protein sequence ID" value="SBT25103.1"/>
    <property type="molecule type" value="Genomic_DNA"/>
</dbReference>
<sequence length="309" mass="34016">MTASKDKAPDALRTLPLAMLRTFEAAARTGSFRAAANELCLSPSAISHAIRGLEEALGTQLFLRTGRAITLTPNGETLFGHVARGMDELRIGMELVSSHGPAMLRLHSAPSFAAQWLLPRLSSFLSAHPQIDLRLAANTDYARFEYNEFDLDVIYGQPRSEGQVVVPLGQELLTPLCSPAMAARIRTPADLLHMPLIQSDVKKIRWPAWFDLNGLPTPPLHGARLDRSFMVIAAAADGLGVALESTLLAEREIRSGRLVRPLAGKEKEIRYVGHFLTYATATRRRHAIEVFKRWMLEELALSLGEAPPQ</sequence>
<dbReference type="InterPro" id="IPR000847">
    <property type="entry name" value="LysR_HTH_N"/>
</dbReference>
<evidence type="ECO:0000256" key="4">
    <source>
        <dbReference type="ARBA" id="ARBA00023163"/>
    </source>
</evidence>
<protein>
    <submittedName>
        <fullName evidence="6">Glycine cleavage system transcriptional activator</fullName>
    </submittedName>
</protein>
<comment type="similarity">
    <text evidence="1">Belongs to the LysR transcriptional regulatory family.</text>
</comment>
<dbReference type="InterPro" id="IPR005119">
    <property type="entry name" value="LysR_subst-bd"/>
</dbReference>
<dbReference type="STRING" id="1851544.ODI_01919"/>
<dbReference type="Proteomes" id="UP000078558">
    <property type="component" value="Chromosome I"/>
</dbReference>
<dbReference type="GO" id="GO:0043565">
    <property type="term" value="F:sequence-specific DNA binding"/>
    <property type="evidence" value="ECO:0007669"/>
    <property type="project" value="TreeGrafter"/>
</dbReference>
<dbReference type="GO" id="GO:0003700">
    <property type="term" value="F:DNA-binding transcription factor activity"/>
    <property type="evidence" value="ECO:0007669"/>
    <property type="project" value="InterPro"/>
</dbReference>
<dbReference type="Pfam" id="PF00126">
    <property type="entry name" value="HTH_1"/>
    <property type="match status" value="1"/>
</dbReference>
<feature type="domain" description="HTH lysR-type" evidence="5">
    <location>
        <begin position="15"/>
        <end position="72"/>
    </location>
</feature>
<dbReference type="SUPFAM" id="SSF46785">
    <property type="entry name" value="Winged helix' DNA-binding domain"/>
    <property type="match status" value="1"/>
</dbReference>
<evidence type="ECO:0000313" key="8">
    <source>
        <dbReference type="Proteomes" id="UP000078558"/>
    </source>
</evidence>
<accession>A0A1C3K0Q9</accession>
<gene>
    <name evidence="6" type="ORF">ODI_01919</name>
    <name evidence="7" type="ORF">ODI_R2989</name>
</gene>
<dbReference type="Gene3D" id="3.40.190.10">
    <property type="entry name" value="Periplasmic binding protein-like II"/>
    <property type="match status" value="2"/>
</dbReference>
<dbReference type="PANTHER" id="PTHR30537:SF58">
    <property type="entry name" value="HTH-TYPE TRANSCRIPTIONAL REGULATOR PERR"/>
    <property type="match status" value="1"/>
</dbReference>
<dbReference type="PRINTS" id="PR00039">
    <property type="entry name" value="HTHLYSR"/>
</dbReference>
<dbReference type="Pfam" id="PF03466">
    <property type="entry name" value="LysR_substrate"/>
    <property type="match status" value="1"/>
</dbReference>
<dbReference type="GO" id="GO:0006351">
    <property type="term" value="P:DNA-templated transcription"/>
    <property type="evidence" value="ECO:0007669"/>
    <property type="project" value="TreeGrafter"/>
</dbReference>
<dbReference type="PANTHER" id="PTHR30537">
    <property type="entry name" value="HTH-TYPE TRANSCRIPTIONAL REGULATOR"/>
    <property type="match status" value="1"/>
</dbReference>
<evidence type="ECO:0000259" key="5">
    <source>
        <dbReference type="PROSITE" id="PS50931"/>
    </source>
</evidence>
<keyword evidence="2" id="KW-0805">Transcription regulation</keyword>
<dbReference type="InterPro" id="IPR036390">
    <property type="entry name" value="WH_DNA-bd_sf"/>
</dbReference>
<organism evidence="6 8">
    <name type="scientific">Orrella dioscoreae</name>
    <dbReference type="NCBI Taxonomy" id="1851544"/>
    <lineage>
        <taxon>Bacteria</taxon>
        <taxon>Pseudomonadati</taxon>
        <taxon>Pseudomonadota</taxon>
        <taxon>Betaproteobacteria</taxon>
        <taxon>Burkholderiales</taxon>
        <taxon>Alcaligenaceae</taxon>
        <taxon>Orrella</taxon>
    </lineage>
</organism>
<dbReference type="PROSITE" id="PS50931">
    <property type="entry name" value="HTH_LYSR"/>
    <property type="match status" value="1"/>
</dbReference>
<dbReference type="FunFam" id="1.10.10.10:FF:000001">
    <property type="entry name" value="LysR family transcriptional regulator"/>
    <property type="match status" value="1"/>
</dbReference>
<evidence type="ECO:0000313" key="7">
    <source>
        <dbReference type="EMBL" id="SOE50814.1"/>
    </source>
</evidence>
<dbReference type="CDD" id="cd08432">
    <property type="entry name" value="PBP2_GcdR_TrpI_HvrB_AmpR_like"/>
    <property type="match status" value="1"/>
</dbReference>
<evidence type="ECO:0000256" key="1">
    <source>
        <dbReference type="ARBA" id="ARBA00009437"/>
    </source>
</evidence>
<dbReference type="RefSeq" id="WP_067752447.1">
    <property type="nucleotide sequence ID" value="NZ_LT907988.1"/>
</dbReference>
<dbReference type="EMBL" id="LT907988">
    <property type="protein sequence ID" value="SOE50814.1"/>
    <property type="molecule type" value="Genomic_DNA"/>
</dbReference>